<dbReference type="InterPro" id="IPR011990">
    <property type="entry name" value="TPR-like_helical_dom_sf"/>
</dbReference>
<dbReference type="Gene3D" id="1.25.40.10">
    <property type="entry name" value="Tetratricopeptide repeat domain"/>
    <property type="match status" value="1"/>
</dbReference>
<dbReference type="SUPFAM" id="SSF49452">
    <property type="entry name" value="Starch-binding domain-like"/>
    <property type="match status" value="1"/>
</dbReference>
<proteinExistence type="predicted"/>
<dbReference type="AlphaFoldDB" id="A0A927BQU3"/>
<dbReference type="EMBL" id="JACXIZ010000006">
    <property type="protein sequence ID" value="MBD2843864.1"/>
    <property type="molecule type" value="Genomic_DNA"/>
</dbReference>
<name>A0A927BQU3_9BACL</name>
<keyword evidence="4" id="KW-1185">Reference proteome</keyword>
<sequence length="776" mass="86307">MILRIKIKHLAVLIAALGLLAVLAATVVLPRLEVARVDRLWASGSAGEAELLATIDEAPSPERRWSLIREHLLGVVAAPLAHRFDVYAGPSMTMVSGEPRQPRPAVSTAAAAPYLAQYVEQGPIDLDYRDAALRLAEYEAGEDRADAALAMLEGAEQRLAQAKSRTYAIAPIRAALALERARLLGELGRTDEAEAIIQAELAQAAPDEWDIRARAVRVRTRLLMQQGSPIEALDDVREQRAAYEAWWKTRKPEAWMASGTEPYELEELQKLESRLAAATADGAYAPARVGGTLTYSDGTPVAHAGIFLRARQDIAHSILESEPYQTVTDGQGRFAFPAVTPGDYQLHLGLTFAQIDGWTYPYRTDEWISLTSGEVLTQEVQLRPLLELRAPVDETVLRGDEVRFAWEPVDGAAYYTVNVNLTGYDSPSTFAVLIDDHVAETELTVPLERLYHAPQAILFGDEEGTVDPVSIIGMADPGARYSWYVEAYDGEHRMLTRSKGYRLAPEHVGALPFFYLRARELTAADRLMLDGQMEEALTAYREAYARDPQDTYSLGRIIRILEARSRMQQEDRDEARYMEEAMPYVRDILQLMPESEYAYKLLDHAFEMQDWETYNEVYARYYERAEDDGAAVSSYTLARHGIALMRQGRLDEAGESLNRAMERDPSHRFIGDYIAVQLLRGGSLEEALELARRYPDRSNGAPERDWSLLLGELQQALAVETAGPNASRSPGSSARAAQLQAELEAYQADEETAKKRVAAIADNALRAFMEALIDAG</sequence>
<feature type="repeat" description="TPR" evidence="1">
    <location>
        <begin position="634"/>
        <end position="667"/>
    </location>
</feature>
<evidence type="ECO:0008006" key="5">
    <source>
        <dbReference type="Google" id="ProtNLM"/>
    </source>
</evidence>
<dbReference type="RefSeq" id="WP_190914027.1">
    <property type="nucleotide sequence ID" value="NZ_JACXIZ010000006.1"/>
</dbReference>
<dbReference type="SUPFAM" id="SSF48452">
    <property type="entry name" value="TPR-like"/>
    <property type="match status" value="1"/>
</dbReference>
<dbReference type="PROSITE" id="PS50005">
    <property type="entry name" value="TPR"/>
    <property type="match status" value="1"/>
</dbReference>
<dbReference type="Pfam" id="PF13181">
    <property type="entry name" value="TPR_8"/>
    <property type="match status" value="1"/>
</dbReference>
<evidence type="ECO:0000256" key="1">
    <source>
        <dbReference type="PROSITE-ProRule" id="PRU00339"/>
    </source>
</evidence>
<dbReference type="InterPro" id="IPR019734">
    <property type="entry name" value="TPR_rpt"/>
</dbReference>
<reference evidence="3" key="1">
    <citation type="submission" date="2020-09" db="EMBL/GenBank/DDBJ databases">
        <title>A novel bacterium of genus Paenibacillus, isolated from South China Sea.</title>
        <authorList>
            <person name="Huang H."/>
            <person name="Mo K."/>
            <person name="Hu Y."/>
        </authorList>
    </citation>
    <scope>NUCLEOTIDE SEQUENCE</scope>
    <source>
        <strain evidence="3">IB182496</strain>
    </source>
</reference>
<dbReference type="GO" id="GO:0030246">
    <property type="term" value="F:carbohydrate binding"/>
    <property type="evidence" value="ECO:0007669"/>
    <property type="project" value="InterPro"/>
</dbReference>
<evidence type="ECO:0000313" key="3">
    <source>
        <dbReference type="EMBL" id="MBD2843864.1"/>
    </source>
</evidence>
<comment type="caution">
    <text evidence="3">The sequence shown here is derived from an EMBL/GenBank/DDBJ whole genome shotgun (WGS) entry which is preliminary data.</text>
</comment>
<gene>
    <name evidence="3" type="ORF">IDH44_01555</name>
</gene>
<dbReference type="InterPro" id="IPR013784">
    <property type="entry name" value="Carb-bd-like_fold"/>
</dbReference>
<evidence type="ECO:0000313" key="4">
    <source>
        <dbReference type="Proteomes" id="UP000621560"/>
    </source>
</evidence>
<evidence type="ECO:0000256" key="2">
    <source>
        <dbReference type="SAM" id="Coils"/>
    </source>
</evidence>
<accession>A0A927BQU3</accession>
<protein>
    <recommendedName>
        <fullName evidence="5">Tetratricopeptide repeat protein</fullName>
    </recommendedName>
</protein>
<feature type="coiled-coil region" evidence="2">
    <location>
        <begin position="138"/>
        <end position="165"/>
    </location>
</feature>
<keyword evidence="2" id="KW-0175">Coiled coil</keyword>
<dbReference type="Proteomes" id="UP000621560">
    <property type="component" value="Unassembled WGS sequence"/>
</dbReference>
<keyword evidence="1" id="KW-0802">TPR repeat</keyword>
<organism evidence="3 4">
    <name type="scientific">Paenibacillus sabuli</name>
    <dbReference type="NCBI Taxonomy" id="2772509"/>
    <lineage>
        <taxon>Bacteria</taxon>
        <taxon>Bacillati</taxon>
        <taxon>Bacillota</taxon>
        <taxon>Bacilli</taxon>
        <taxon>Bacillales</taxon>
        <taxon>Paenibacillaceae</taxon>
        <taxon>Paenibacillus</taxon>
    </lineage>
</organism>